<organism evidence="1 2">
    <name type="scientific">Candidatus Thermofonsia Clade 1 bacterium</name>
    <dbReference type="NCBI Taxonomy" id="2364210"/>
    <lineage>
        <taxon>Bacteria</taxon>
        <taxon>Bacillati</taxon>
        <taxon>Chloroflexota</taxon>
        <taxon>Candidatus Thermofontia</taxon>
        <taxon>Candidatus Thermofonsia Clade 1</taxon>
    </lineage>
</organism>
<comment type="caution">
    <text evidence="1">The sequence shown here is derived from an EMBL/GenBank/DDBJ whole genome shotgun (WGS) entry which is preliminary data.</text>
</comment>
<dbReference type="EMBL" id="PGTM01000199">
    <property type="protein sequence ID" value="PJF35154.1"/>
    <property type="molecule type" value="Genomic_DNA"/>
</dbReference>
<protein>
    <submittedName>
        <fullName evidence="1">Uncharacterized protein</fullName>
    </submittedName>
</protein>
<accession>A0A2M8PC76</accession>
<evidence type="ECO:0000313" key="1">
    <source>
        <dbReference type="EMBL" id="PJF35154.1"/>
    </source>
</evidence>
<dbReference type="Proteomes" id="UP000229681">
    <property type="component" value="Unassembled WGS sequence"/>
</dbReference>
<dbReference type="AlphaFoldDB" id="A0A2M8PC76"/>
<proteinExistence type="predicted"/>
<name>A0A2M8PC76_9CHLR</name>
<gene>
    <name evidence="1" type="ORF">CUN49_12030</name>
</gene>
<reference evidence="1 2" key="1">
    <citation type="submission" date="2017-11" db="EMBL/GenBank/DDBJ databases">
        <title>Evolution of Phototrophy in the Chloroflexi Phylum Driven by Horizontal Gene Transfer.</title>
        <authorList>
            <person name="Ward L.M."/>
            <person name="Hemp J."/>
            <person name="Shih P.M."/>
            <person name="Mcglynn S.E."/>
            <person name="Fischer W."/>
        </authorList>
    </citation>
    <scope>NUCLEOTIDE SEQUENCE [LARGE SCALE GENOMIC DNA]</scope>
    <source>
        <strain evidence="1">JP3_13</strain>
    </source>
</reference>
<evidence type="ECO:0000313" key="2">
    <source>
        <dbReference type="Proteomes" id="UP000229681"/>
    </source>
</evidence>
<sequence>MPVRLGLLPLIAHLRALCAVGEADLTVGALTYWTDELLQAELDATRRTVYGAPLIALPQFIDGAYRYYEYAFPTALGTWIEEAAPESGFAVRDAFGAAISSGFSVNYRARRVLFAEDQEGAAYTLDARSYDLYGAAASIWEQKAAFAAARVDWSATHGLKSSQEYEHCTAQAMRFRQLSGVRTATFLRTDEVRE</sequence>